<gene>
    <name evidence="1" type="ORF">BJ138DRAFT_1115592</name>
</gene>
<evidence type="ECO:0000313" key="1">
    <source>
        <dbReference type="EMBL" id="KAH7908720.1"/>
    </source>
</evidence>
<protein>
    <submittedName>
        <fullName evidence="1">NAD(P)-binding protein</fullName>
    </submittedName>
</protein>
<sequence>MAAVAKGIALVTGAAQGIGRAIALRLASDGFDVAVNDIPSKKSSLDEVVQAISDKGRKSLAICADVGDDGEVKGMIDSVVRELGGLDVMVANAGIGGFCPLIATSTDQFDLMFRIHARGTYLCYKYAALQMISQGRGGRIVGASSMAGKQGIAGLGLYSAAKFAIRGLTQTAALELGSHGITVNCYAPGIINTPIWNDASQSEISAASKAYMDKHIRASPAGYIGQPEDVASIVSYLASKEAHFITGRTPSKWTRSGVIVSNKAELFQNVYASSLFLKTPTIMPTQTPSLSKGVALVTGAAQGIGRAIALRLGDDGFDVALNDIPAKKLQLEEVARRLNVIGRRALSVYADVRVEMQVKEMIANVVTEFGGIDVMVANAGISCPDGSVLSTSAEEWDATFAVNARGVFLCYKYAALQMVAQGRGGRIIGASSSWGKRGAAHAADYSASKFAVRGLTQSAALELGPHKITVNSYAPGPIDTPMMQAQKNPGDKENEYAKKVVATTALGYLGQSEDVAALVSFLASKESHFVTGQCIAADGGATMS</sequence>
<proteinExistence type="predicted"/>
<accession>A0ACB8A5W7</accession>
<organism evidence="1 2">
    <name type="scientific">Hygrophoropsis aurantiaca</name>
    <dbReference type="NCBI Taxonomy" id="72124"/>
    <lineage>
        <taxon>Eukaryota</taxon>
        <taxon>Fungi</taxon>
        <taxon>Dikarya</taxon>
        <taxon>Basidiomycota</taxon>
        <taxon>Agaricomycotina</taxon>
        <taxon>Agaricomycetes</taxon>
        <taxon>Agaricomycetidae</taxon>
        <taxon>Boletales</taxon>
        <taxon>Coniophorineae</taxon>
        <taxon>Hygrophoropsidaceae</taxon>
        <taxon>Hygrophoropsis</taxon>
    </lineage>
</organism>
<dbReference type="EMBL" id="MU267802">
    <property type="protein sequence ID" value="KAH7908720.1"/>
    <property type="molecule type" value="Genomic_DNA"/>
</dbReference>
<keyword evidence="2" id="KW-1185">Reference proteome</keyword>
<reference evidence="1" key="1">
    <citation type="journal article" date="2021" name="New Phytol.">
        <title>Evolutionary innovations through gain and loss of genes in the ectomycorrhizal Boletales.</title>
        <authorList>
            <person name="Wu G."/>
            <person name="Miyauchi S."/>
            <person name="Morin E."/>
            <person name="Kuo A."/>
            <person name="Drula E."/>
            <person name="Varga T."/>
            <person name="Kohler A."/>
            <person name="Feng B."/>
            <person name="Cao Y."/>
            <person name="Lipzen A."/>
            <person name="Daum C."/>
            <person name="Hundley H."/>
            <person name="Pangilinan J."/>
            <person name="Johnson J."/>
            <person name="Barry K."/>
            <person name="LaButti K."/>
            <person name="Ng V."/>
            <person name="Ahrendt S."/>
            <person name="Min B."/>
            <person name="Choi I.G."/>
            <person name="Park H."/>
            <person name="Plett J.M."/>
            <person name="Magnuson J."/>
            <person name="Spatafora J.W."/>
            <person name="Nagy L.G."/>
            <person name="Henrissat B."/>
            <person name="Grigoriev I.V."/>
            <person name="Yang Z.L."/>
            <person name="Xu J."/>
            <person name="Martin F.M."/>
        </authorList>
    </citation>
    <scope>NUCLEOTIDE SEQUENCE</scope>
    <source>
        <strain evidence="1">ATCC 28755</strain>
    </source>
</reference>
<evidence type="ECO:0000313" key="2">
    <source>
        <dbReference type="Proteomes" id="UP000790377"/>
    </source>
</evidence>
<comment type="caution">
    <text evidence="1">The sequence shown here is derived from an EMBL/GenBank/DDBJ whole genome shotgun (WGS) entry which is preliminary data.</text>
</comment>
<name>A0ACB8A5W7_9AGAM</name>
<dbReference type="Proteomes" id="UP000790377">
    <property type="component" value="Unassembled WGS sequence"/>
</dbReference>